<organism evidence="1 2">
    <name type="scientific">Actinocrispum wychmicini</name>
    <dbReference type="NCBI Taxonomy" id="1213861"/>
    <lineage>
        <taxon>Bacteria</taxon>
        <taxon>Bacillati</taxon>
        <taxon>Actinomycetota</taxon>
        <taxon>Actinomycetes</taxon>
        <taxon>Pseudonocardiales</taxon>
        <taxon>Pseudonocardiaceae</taxon>
        <taxon>Actinocrispum</taxon>
    </lineage>
</organism>
<name>A0A4R2JXK8_9PSEU</name>
<dbReference type="RefSeq" id="WP_132113592.1">
    <property type="nucleotide sequence ID" value="NZ_SLWS01000002.1"/>
</dbReference>
<keyword evidence="2" id="KW-1185">Reference proteome</keyword>
<sequence>MASGDQAIEHFQIHGWMRVPGAFDRAEASAMRDVVWHGLADVGVQRDAPATWTIERPEKLQQLKAHAAFNAVGSARLLAAIDAILETQAYQKPKRWGAIFVAFPTMDEWRVPASGWHVDANYTSQLSPPKGVQTHALFGDIAPRSGASQILSGSHRLIRKWFEDHPPPAGARSADMRKSLQRHPYVRDLHTEGDRGSRIDRFMNRVEEVDGIPLQVVENTGAARDVILLHPLTLHVAAPNNGVAPRFLLSGAVTTDMHGWAR</sequence>
<gene>
    <name evidence="1" type="ORF">EV192_102223</name>
</gene>
<evidence type="ECO:0008006" key="3">
    <source>
        <dbReference type="Google" id="ProtNLM"/>
    </source>
</evidence>
<evidence type="ECO:0000313" key="2">
    <source>
        <dbReference type="Proteomes" id="UP000295680"/>
    </source>
</evidence>
<dbReference type="Proteomes" id="UP000295680">
    <property type="component" value="Unassembled WGS sequence"/>
</dbReference>
<dbReference type="Gene3D" id="2.60.120.620">
    <property type="entry name" value="q2cbj1_9rhob like domain"/>
    <property type="match status" value="1"/>
</dbReference>
<protein>
    <recommendedName>
        <fullName evidence="3">Phytanoyl-CoA dioxygenase PhyH</fullName>
    </recommendedName>
</protein>
<reference evidence="1 2" key="1">
    <citation type="submission" date="2019-03" db="EMBL/GenBank/DDBJ databases">
        <title>Genomic Encyclopedia of Type Strains, Phase IV (KMG-IV): sequencing the most valuable type-strain genomes for metagenomic binning, comparative biology and taxonomic classification.</title>
        <authorList>
            <person name="Goeker M."/>
        </authorList>
    </citation>
    <scope>NUCLEOTIDE SEQUENCE [LARGE SCALE GENOMIC DNA]</scope>
    <source>
        <strain evidence="1 2">DSM 45934</strain>
    </source>
</reference>
<dbReference type="EMBL" id="SLWS01000002">
    <property type="protein sequence ID" value="TCO62086.1"/>
    <property type="molecule type" value="Genomic_DNA"/>
</dbReference>
<dbReference type="SUPFAM" id="SSF51197">
    <property type="entry name" value="Clavaminate synthase-like"/>
    <property type="match status" value="1"/>
</dbReference>
<accession>A0A4R2JXK8</accession>
<proteinExistence type="predicted"/>
<comment type="caution">
    <text evidence="1">The sequence shown here is derived from an EMBL/GenBank/DDBJ whole genome shotgun (WGS) entry which is preliminary data.</text>
</comment>
<dbReference type="OrthoDB" id="9798771at2"/>
<evidence type="ECO:0000313" key="1">
    <source>
        <dbReference type="EMBL" id="TCO62086.1"/>
    </source>
</evidence>
<dbReference type="AlphaFoldDB" id="A0A4R2JXK8"/>